<dbReference type="HOGENOM" id="CLU_140176_15_1_6"/>
<dbReference type="OrthoDB" id="8455288at2"/>
<dbReference type="Gene3D" id="1.10.238.160">
    <property type="match status" value="1"/>
</dbReference>
<dbReference type="PANTHER" id="PTHR36154">
    <property type="entry name" value="DNA-BINDING TRANSCRIPTIONAL ACTIVATOR ALPA"/>
    <property type="match status" value="1"/>
</dbReference>
<sequence length="74" mass="8366">MASVSPLPSITRKFIKRQDVEAITGLSRSEIYRRMAAQTFPQQIALSPKCVVWVEAEILTWCDERIAESRGEVA</sequence>
<accession>B1JDS6</accession>
<protein>
    <submittedName>
        <fullName evidence="1">Phage transcriptional regulator, AlpA</fullName>
    </submittedName>
</protein>
<dbReference type="AlphaFoldDB" id="B1JDS6"/>
<dbReference type="EMBL" id="CP000949">
    <property type="protein sequence ID" value="ACA74829.1"/>
    <property type="molecule type" value="Genomic_DNA"/>
</dbReference>
<dbReference type="STRING" id="390235.PputW619_4349"/>
<dbReference type="InterPro" id="IPR010260">
    <property type="entry name" value="AlpA"/>
</dbReference>
<dbReference type="Pfam" id="PF05930">
    <property type="entry name" value="Phage_AlpA"/>
    <property type="match status" value="1"/>
</dbReference>
<reference evidence="1" key="1">
    <citation type="submission" date="2008-02" db="EMBL/GenBank/DDBJ databases">
        <title>Complete sequence of Psuedomonas putida W619.</title>
        <authorList>
            <consortium name="US DOE Joint Genome Institute"/>
            <person name="Copeland A."/>
            <person name="Lucas S."/>
            <person name="Lapidus A."/>
            <person name="Barry K."/>
            <person name="Detter J.C."/>
            <person name="Glavina del Rio T."/>
            <person name="Dalin E."/>
            <person name="Tice H."/>
            <person name="Pitluck S."/>
            <person name="Chain P."/>
            <person name="Malfatti S."/>
            <person name="Shin M."/>
            <person name="Vergez L."/>
            <person name="Schmutz J."/>
            <person name="Larimer F."/>
            <person name="Land M."/>
            <person name="Hauser L."/>
            <person name="Kyrpides N."/>
            <person name="Kim E."/>
            <person name="Taghavi S."/>
            <person name="Vangronsveld D."/>
            <person name="van der Lelie D."/>
            <person name="Richardson P."/>
        </authorList>
    </citation>
    <scope>NUCLEOTIDE SEQUENCE</scope>
    <source>
        <strain evidence="1">W619</strain>
    </source>
</reference>
<dbReference type="InterPro" id="IPR052931">
    <property type="entry name" value="Prophage_regulatory_activator"/>
</dbReference>
<name>B1JDS6_PSEPW</name>
<dbReference type="PANTHER" id="PTHR36154:SF1">
    <property type="entry name" value="DNA-BINDING TRANSCRIPTIONAL ACTIVATOR ALPA"/>
    <property type="match status" value="1"/>
</dbReference>
<dbReference type="eggNOG" id="COG3311">
    <property type="taxonomic scope" value="Bacteria"/>
</dbReference>
<gene>
    <name evidence="1" type="ordered locus">PputW619_4349</name>
</gene>
<proteinExistence type="predicted"/>
<organism evidence="1">
    <name type="scientific">Pseudomonas putida (strain W619)</name>
    <dbReference type="NCBI Taxonomy" id="390235"/>
    <lineage>
        <taxon>Bacteria</taxon>
        <taxon>Pseudomonadati</taxon>
        <taxon>Pseudomonadota</taxon>
        <taxon>Gammaproteobacteria</taxon>
        <taxon>Pseudomonadales</taxon>
        <taxon>Pseudomonadaceae</taxon>
        <taxon>Pseudomonas</taxon>
    </lineage>
</organism>
<dbReference type="KEGG" id="ppw:PputW619_4349"/>
<evidence type="ECO:0000313" key="1">
    <source>
        <dbReference type="EMBL" id="ACA74829.1"/>
    </source>
</evidence>